<feature type="transmembrane region" description="Helical" evidence="6">
    <location>
        <begin position="362"/>
        <end position="383"/>
    </location>
</feature>
<dbReference type="PANTHER" id="PTHR43124:SF10">
    <property type="entry name" value="PURINE EFFLUX PUMP PBUE"/>
    <property type="match status" value="1"/>
</dbReference>
<proteinExistence type="predicted"/>
<keyword evidence="2" id="KW-1003">Cell membrane</keyword>
<dbReference type="InterPro" id="IPR011701">
    <property type="entry name" value="MFS"/>
</dbReference>
<dbReference type="Proteomes" id="UP000281904">
    <property type="component" value="Chromosome"/>
</dbReference>
<dbReference type="EMBL" id="LR134493">
    <property type="protein sequence ID" value="VEI62154.1"/>
    <property type="molecule type" value="Genomic_DNA"/>
</dbReference>
<feature type="transmembrane region" description="Helical" evidence="6">
    <location>
        <begin position="214"/>
        <end position="239"/>
    </location>
</feature>
<dbReference type="Pfam" id="PF07690">
    <property type="entry name" value="MFS_1"/>
    <property type="match status" value="1"/>
</dbReference>
<gene>
    <name evidence="7" type="ORF">I5U13_09580</name>
    <name evidence="8" type="ORF">NCTC10036_00954</name>
</gene>
<evidence type="ECO:0000256" key="4">
    <source>
        <dbReference type="ARBA" id="ARBA00022989"/>
    </source>
</evidence>
<dbReference type="InterPro" id="IPR050189">
    <property type="entry name" value="MFS_Efflux_Transporters"/>
</dbReference>
<organism evidence="8 9">
    <name type="scientific">Serratia rubidaea</name>
    <name type="common">Serratia marinorubra</name>
    <dbReference type="NCBI Taxonomy" id="61652"/>
    <lineage>
        <taxon>Bacteria</taxon>
        <taxon>Pseudomonadati</taxon>
        <taxon>Pseudomonadota</taxon>
        <taxon>Gammaproteobacteria</taxon>
        <taxon>Enterobacterales</taxon>
        <taxon>Yersiniaceae</taxon>
        <taxon>Serratia</taxon>
    </lineage>
</organism>
<feature type="transmembrane region" description="Helical" evidence="6">
    <location>
        <begin position="278"/>
        <end position="296"/>
    </location>
</feature>
<dbReference type="SUPFAM" id="SSF103473">
    <property type="entry name" value="MFS general substrate transporter"/>
    <property type="match status" value="1"/>
</dbReference>
<evidence type="ECO:0000256" key="5">
    <source>
        <dbReference type="ARBA" id="ARBA00023136"/>
    </source>
</evidence>
<feature type="transmembrane region" description="Helical" evidence="6">
    <location>
        <begin position="251"/>
        <end position="271"/>
    </location>
</feature>
<evidence type="ECO:0000256" key="2">
    <source>
        <dbReference type="ARBA" id="ARBA00022475"/>
    </source>
</evidence>
<evidence type="ECO:0000256" key="3">
    <source>
        <dbReference type="ARBA" id="ARBA00022692"/>
    </source>
</evidence>
<evidence type="ECO:0000313" key="10">
    <source>
        <dbReference type="Proteomes" id="UP000624159"/>
    </source>
</evidence>
<dbReference type="GO" id="GO:0022857">
    <property type="term" value="F:transmembrane transporter activity"/>
    <property type="evidence" value="ECO:0007669"/>
    <property type="project" value="InterPro"/>
</dbReference>
<feature type="transmembrane region" description="Helical" evidence="6">
    <location>
        <begin position="143"/>
        <end position="165"/>
    </location>
</feature>
<evidence type="ECO:0000313" key="9">
    <source>
        <dbReference type="Proteomes" id="UP000281904"/>
    </source>
</evidence>
<dbReference type="PANTHER" id="PTHR43124">
    <property type="entry name" value="PURINE EFFLUX PUMP PBUE"/>
    <property type="match status" value="1"/>
</dbReference>
<dbReference type="Proteomes" id="UP000624159">
    <property type="component" value="Unassembled WGS sequence"/>
</dbReference>
<feature type="transmembrane region" description="Helical" evidence="6">
    <location>
        <begin position="171"/>
        <end position="193"/>
    </location>
</feature>
<keyword evidence="5 6" id="KW-0472">Membrane</keyword>
<comment type="subcellular location">
    <subcellularLocation>
        <location evidence="1">Cell membrane</location>
        <topology evidence="1">Multi-pass membrane protein</topology>
    </subcellularLocation>
</comment>
<reference evidence="8 9" key="1">
    <citation type="submission" date="2018-12" db="EMBL/GenBank/DDBJ databases">
        <authorList>
            <consortium name="Pathogen Informatics"/>
        </authorList>
    </citation>
    <scope>NUCLEOTIDE SEQUENCE [LARGE SCALE GENOMIC DNA]</scope>
    <source>
        <strain evidence="8 9">NCTC10036</strain>
    </source>
</reference>
<keyword evidence="4 6" id="KW-1133">Transmembrane helix</keyword>
<dbReference type="AlphaFoldDB" id="A0A448S3H6"/>
<dbReference type="InterPro" id="IPR036259">
    <property type="entry name" value="MFS_trans_sf"/>
</dbReference>
<sequence length="397" mass="41174">MSSDAFSAPAQRAAQPCPPLLLTAIIVFAAIAPGVLMTAPAIAAQLAGEWRLTPTQIGRLFAGELGAMSLATLPAWWWMSRINWRRVAWLAAGVFMLGNLASALVSDFGQLLALRIVASLAGGTLMILCITCAAGVGNASRVYACWVLGQLALGAIGLLALPPLFAHYGLMAVYLLLAALMLCCLPLIAAFPDGYRPAPQHTAQRPPASLTRKLCAALAVLCFYISLSAVWTFIGNIGAAAGLSAVHGGQVLAIATLFGIVGAGVAALTGARRHRQRLMVFGYLLLLTSIALLYATPQLARFAAAALLFKFTWTFVLPFVLAAVAGLDNDGKLMNSINLTIGGGMAIGPLLAGYLLQFFGGFGALLGGALGCALLSLLLISLASPAPRAPFNQESAT</sequence>
<keyword evidence="3 6" id="KW-0812">Transmembrane</keyword>
<keyword evidence="10" id="KW-1185">Reference proteome</keyword>
<feature type="transmembrane region" description="Helical" evidence="6">
    <location>
        <begin position="59"/>
        <end position="78"/>
    </location>
</feature>
<dbReference type="Gene3D" id="1.20.1250.20">
    <property type="entry name" value="MFS general substrate transporter like domains"/>
    <property type="match status" value="1"/>
</dbReference>
<dbReference type="RefSeq" id="WP_126530672.1">
    <property type="nucleotide sequence ID" value="NZ_JADULK010000004.1"/>
</dbReference>
<evidence type="ECO:0000256" key="1">
    <source>
        <dbReference type="ARBA" id="ARBA00004651"/>
    </source>
</evidence>
<reference evidence="7 10" key="2">
    <citation type="submission" date="2020-11" db="EMBL/GenBank/DDBJ databases">
        <title>Enhanced detection system for hospital associated transmission using whole genome sequencing surveillance.</title>
        <authorList>
            <person name="Harrison L.H."/>
            <person name="Van Tyne D."/>
            <person name="Marsh J.W."/>
            <person name="Griffith M.P."/>
            <person name="Snyder D.J."/>
            <person name="Cooper V.S."/>
            <person name="Mustapha M."/>
        </authorList>
    </citation>
    <scope>NUCLEOTIDE SEQUENCE [LARGE SCALE GENOMIC DNA]</scope>
    <source>
        <strain evidence="7 10">SER00230</strain>
    </source>
</reference>
<evidence type="ECO:0000313" key="8">
    <source>
        <dbReference type="EMBL" id="VEI62154.1"/>
    </source>
</evidence>
<evidence type="ECO:0000256" key="6">
    <source>
        <dbReference type="SAM" id="Phobius"/>
    </source>
</evidence>
<feature type="transmembrane region" description="Helical" evidence="6">
    <location>
        <begin position="302"/>
        <end position="325"/>
    </location>
</feature>
<accession>A0A448S3H6</accession>
<name>A0A448S3H6_SERRU</name>
<dbReference type="EMBL" id="JADULK010000004">
    <property type="protein sequence ID" value="MBH1929907.1"/>
    <property type="molecule type" value="Genomic_DNA"/>
</dbReference>
<dbReference type="GO" id="GO:0005886">
    <property type="term" value="C:plasma membrane"/>
    <property type="evidence" value="ECO:0007669"/>
    <property type="project" value="UniProtKB-SubCell"/>
</dbReference>
<protein>
    <submittedName>
        <fullName evidence="7">MFS transporter</fullName>
    </submittedName>
    <submittedName>
        <fullName evidence="8">Major Facilitator Superfamily</fullName>
    </submittedName>
</protein>
<feature type="transmembrane region" description="Helical" evidence="6">
    <location>
        <begin position="87"/>
        <end position="106"/>
    </location>
</feature>
<feature type="transmembrane region" description="Helical" evidence="6">
    <location>
        <begin position="112"/>
        <end position="136"/>
    </location>
</feature>
<feature type="transmembrane region" description="Helical" evidence="6">
    <location>
        <begin position="337"/>
        <end position="356"/>
    </location>
</feature>
<evidence type="ECO:0000313" key="7">
    <source>
        <dbReference type="EMBL" id="MBH1929907.1"/>
    </source>
</evidence>